<comment type="caution">
    <text evidence="1">The sequence shown here is derived from an EMBL/GenBank/DDBJ whole genome shotgun (WGS) entry which is preliminary data.</text>
</comment>
<dbReference type="Proteomes" id="UP001064262">
    <property type="component" value="Unassembled WGS sequence"/>
</dbReference>
<accession>A0A9J6PX26</accession>
<name>A0A9J6PX26_9GAMM</name>
<evidence type="ECO:0000313" key="1">
    <source>
        <dbReference type="EMBL" id="MCU5779412.1"/>
    </source>
</evidence>
<dbReference type="AlphaFoldDB" id="A0A9J6PX26"/>
<protein>
    <submittedName>
        <fullName evidence="1">YfjI family protein</fullName>
    </submittedName>
</protein>
<sequence>MRYQKRESPELRQTVGAFLILRGAIAKLSQNKKHEYLTMKNPHALQNSLKDERADCNVHDISDAVKSIKLRQNAKKIAEQKDTNKYLQELRAEDIWLAALEHQPGSIFEIIKDHPIATFIQQVASSRQVVLDSTTLVGLSMLSSATGMAFNCKRPGASVLPTGLYAVAAQPPGARKSAVISAFAEALFGALINRNAALKEEIINSDDDIVVNAARDKLFRPFVSDATAESVEEHVLRATEGFFAVQTDEQTMLDTLFRRKHEGSTGEPPSFLTQGFEGGYVCSSRVTRKGFSGNAHGAMTVFAQEGAIDTVLNAGVTVRGTVQLLEESTNVGFRKRPTAESRYCDPAAWEKMGDRLLARLPAERGLKRLHTLKVCGAGNELLDDFTYLLEPLVLPGQRFSSEEIQLSALNAPVVATKISAVLHAARHLLACDDVPTDIGLDDIELGILLSGKLLDVKERLLLSRGLMGGDNAEKDAVLAFLGKQPGFAFPASEAVRRLRNISPFRSAGPGGSRQTTSAINDVLRQLVVAGVIGGDTDGARLKTIRLNR</sequence>
<gene>
    <name evidence="1" type="ORF">N5923_18170</name>
</gene>
<keyword evidence="2" id="KW-1185">Reference proteome</keyword>
<dbReference type="EMBL" id="JAODIM010000043">
    <property type="protein sequence ID" value="MCU5779412.1"/>
    <property type="molecule type" value="Genomic_DNA"/>
</dbReference>
<organism evidence="1 2">
    <name type="scientific">Winslowiella arboricola</name>
    <dbReference type="NCBI Taxonomy" id="2978220"/>
    <lineage>
        <taxon>Bacteria</taxon>
        <taxon>Pseudomonadati</taxon>
        <taxon>Pseudomonadota</taxon>
        <taxon>Gammaproteobacteria</taxon>
        <taxon>Enterobacterales</taxon>
        <taxon>Erwiniaceae</taxon>
        <taxon>Winslowiella</taxon>
    </lineage>
</organism>
<proteinExistence type="predicted"/>
<reference evidence="1" key="1">
    <citation type="submission" date="2022-09" db="EMBL/GenBank/DDBJ databases">
        <title>Winslowiella arboricola sp. nov., isolated from bleeding cankers on broadleaf hosts.</title>
        <authorList>
            <person name="Brady C."/>
            <person name="Kaur S."/>
            <person name="Crampton B."/>
            <person name="Maddock D."/>
            <person name="Arnold D."/>
            <person name="Denman S."/>
        </authorList>
    </citation>
    <scope>NUCLEOTIDE SEQUENCE</scope>
    <source>
        <strain evidence="1">BAC 15a-03b</strain>
    </source>
</reference>
<evidence type="ECO:0000313" key="2">
    <source>
        <dbReference type="Proteomes" id="UP001064262"/>
    </source>
</evidence>
<dbReference type="RefSeq" id="WP_267144964.1">
    <property type="nucleotide sequence ID" value="NZ_JAODIL010000082.1"/>
</dbReference>